<dbReference type="AlphaFoldDB" id="A0A6H0XPL0"/>
<protein>
    <submittedName>
        <fullName evidence="2">Uncharacterized protein</fullName>
    </submittedName>
</protein>
<dbReference type="EMBL" id="CP051139">
    <property type="protein sequence ID" value="QIW96558.1"/>
    <property type="molecule type" value="Genomic_DNA"/>
</dbReference>
<feature type="compositionally biased region" description="Polar residues" evidence="1">
    <location>
        <begin position="202"/>
        <end position="214"/>
    </location>
</feature>
<dbReference type="OrthoDB" id="5422351at2759"/>
<feature type="region of interest" description="Disordered" evidence="1">
    <location>
        <begin position="172"/>
        <end position="296"/>
    </location>
</feature>
<evidence type="ECO:0000313" key="2">
    <source>
        <dbReference type="EMBL" id="QIW96558.1"/>
    </source>
</evidence>
<proteinExistence type="predicted"/>
<keyword evidence="3" id="KW-1185">Reference proteome</keyword>
<name>A0A6H0XPL0_9PEZI</name>
<dbReference type="PANTHER" id="PTHR40625:SF1">
    <property type="entry name" value="AMP-ACTIVATED PROTEIN KINASE GLYCOGEN-BINDING DOMAIN-CONTAINING PROTEIN"/>
    <property type="match status" value="1"/>
</dbReference>
<organism evidence="2 3">
    <name type="scientific">Peltaster fructicola</name>
    <dbReference type="NCBI Taxonomy" id="286661"/>
    <lineage>
        <taxon>Eukaryota</taxon>
        <taxon>Fungi</taxon>
        <taxon>Dikarya</taxon>
        <taxon>Ascomycota</taxon>
        <taxon>Pezizomycotina</taxon>
        <taxon>Dothideomycetes</taxon>
        <taxon>Dothideomycetes incertae sedis</taxon>
        <taxon>Peltaster</taxon>
    </lineage>
</organism>
<sequence length="362" mass="40267">MSRETLITFNFNAPHGTSRVELLGSWDNFTHAYTMNLDRRRSTTHWTGCFRFDNIIFDGHSSNFSPPRSGGLLQGGLYWYFYRLDDSIETYDDARVQTTACPLLPGQSMNILEVPYEIEQELMRPRSDSGVCELVDKAVLSMGYQYTLDPATKYAPLLPPKRKSRARFFSHSSAGVSRDDGLTSTPDVVPLARAEPRKLSQLWKSNVHRGTTPTRCADTPVEPTQQHQTDDVEKSDSTGGDDGDCRRHIVNDQAPRAGLIHQRRDSVTGEERKDSRSSDCSGRELDPDPAPSLPAAGISSIKLTEVVKTSSKLHIRGLRGEEKCYHVSIPHELAWSTTTNKLHCLPGTESCTAIVDMVVAGV</sequence>
<feature type="compositionally biased region" description="Basic and acidic residues" evidence="1">
    <location>
        <begin position="262"/>
        <end position="286"/>
    </location>
</feature>
<dbReference type="Proteomes" id="UP000503462">
    <property type="component" value="Chromosome 1"/>
</dbReference>
<dbReference type="PANTHER" id="PTHR40625">
    <property type="entry name" value="GTP-BINDING PROTEIN ESDC-RELATED"/>
    <property type="match status" value="1"/>
</dbReference>
<gene>
    <name evidence="2" type="ORF">AMS68_002076</name>
</gene>
<reference evidence="2 3" key="1">
    <citation type="journal article" date="2016" name="Sci. Rep.">
        <title>Peltaster fructicola genome reveals evolution from an invasive phytopathogen to an ectophytic parasite.</title>
        <authorList>
            <person name="Xu C."/>
            <person name="Chen H."/>
            <person name="Gleason M.L."/>
            <person name="Xu J.R."/>
            <person name="Liu H."/>
            <person name="Zhang R."/>
            <person name="Sun G."/>
        </authorList>
    </citation>
    <scope>NUCLEOTIDE SEQUENCE [LARGE SCALE GENOMIC DNA]</scope>
    <source>
        <strain evidence="2 3">LNHT1506</strain>
    </source>
</reference>
<evidence type="ECO:0000256" key="1">
    <source>
        <dbReference type="SAM" id="MobiDB-lite"/>
    </source>
</evidence>
<evidence type="ECO:0000313" key="3">
    <source>
        <dbReference type="Proteomes" id="UP000503462"/>
    </source>
</evidence>
<accession>A0A6H0XPL0</accession>